<comment type="similarity">
    <text evidence="1">Belongs to the sigma-70 factor family. ECF subfamily.</text>
</comment>
<dbReference type="SUPFAM" id="SSF88659">
    <property type="entry name" value="Sigma3 and sigma4 domains of RNA polymerase sigma factors"/>
    <property type="match status" value="1"/>
</dbReference>
<dbReference type="EMBL" id="SJPN01000003">
    <property type="protein sequence ID" value="TWU04310.1"/>
    <property type="molecule type" value="Genomic_DNA"/>
</dbReference>
<evidence type="ECO:0000313" key="8">
    <source>
        <dbReference type="Proteomes" id="UP000320176"/>
    </source>
</evidence>
<dbReference type="GO" id="GO:0003677">
    <property type="term" value="F:DNA binding"/>
    <property type="evidence" value="ECO:0007669"/>
    <property type="project" value="UniProtKB-KW"/>
</dbReference>
<dbReference type="InterPro" id="IPR013324">
    <property type="entry name" value="RNA_pol_sigma_r3/r4-like"/>
</dbReference>
<dbReference type="Proteomes" id="UP000320176">
    <property type="component" value="Unassembled WGS sequence"/>
</dbReference>
<keyword evidence="3" id="KW-0731">Sigma factor</keyword>
<dbReference type="InterPro" id="IPR039425">
    <property type="entry name" value="RNA_pol_sigma-70-like"/>
</dbReference>
<dbReference type="RefSeq" id="WP_197454534.1">
    <property type="nucleotide sequence ID" value="NZ_CP151726.1"/>
</dbReference>
<accession>A0A5C6AX47</accession>
<dbReference type="Pfam" id="PF04542">
    <property type="entry name" value="Sigma70_r2"/>
    <property type="match status" value="1"/>
</dbReference>
<name>A0A5C6AX47_9BACT</name>
<dbReference type="InterPro" id="IPR014284">
    <property type="entry name" value="RNA_pol_sigma-70_dom"/>
</dbReference>
<evidence type="ECO:0000256" key="5">
    <source>
        <dbReference type="ARBA" id="ARBA00023163"/>
    </source>
</evidence>
<comment type="caution">
    <text evidence="7">The sequence shown here is derived from an EMBL/GenBank/DDBJ whole genome shotgun (WGS) entry which is preliminary data.</text>
</comment>
<dbReference type="Gene3D" id="1.10.10.10">
    <property type="entry name" value="Winged helix-like DNA-binding domain superfamily/Winged helix DNA-binding domain"/>
    <property type="match status" value="1"/>
</dbReference>
<keyword evidence="2" id="KW-0805">Transcription regulation</keyword>
<dbReference type="InterPro" id="IPR036388">
    <property type="entry name" value="WH-like_DNA-bd_sf"/>
</dbReference>
<keyword evidence="4" id="KW-0238">DNA-binding</keyword>
<evidence type="ECO:0000313" key="7">
    <source>
        <dbReference type="EMBL" id="TWU04310.1"/>
    </source>
</evidence>
<reference evidence="7 8" key="1">
    <citation type="submission" date="2019-02" db="EMBL/GenBank/DDBJ databases">
        <title>Deep-cultivation of Planctomycetes and their phenomic and genomic characterization uncovers novel biology.</title>
        <authorList>
            <person name="Wiegand S."/>
            <person name="Jogler M."/>
            <person name="Boedeker C."/>
            <person name="Pinto D."/>
            <person name="Vollmers J."/>
            <person name="Rivas-Marin E."/>
            <person name="Kohn T."/>
            <person name="Peeters S.H."/>
            <person name="Heuer A."/>
            <person name="Rast P."/>
            <person name="Oberbeckmann S."/>
            <person name="Bunk B."/>
            <person name="Jeske O."/>
            <person name="Meyerdierks A."/>
            <person name="Storesund J.E."/>
            <person name="Kallscheuer N."/>
            <person name="Luecker S."/>
            <person name="Lage O.M."/>
            <person name="Pohl T."/>
            <person name="Merkel B.J."/>
            <person name="Hornburger P."/>
            <person name="Mueller R.-W."/>
            <person name="Bruemmer F."/>
            <person name="Labrenz M."/>
            <person name="Spormann A.M."/>
            <person name="Op Den Camp H."/>
            <person name="Overmann J."/>
            <person name="Amann R."/>
            <person name="Jetten M.S.M."/>
            <person name="Mascher T."/>
            <person name="Medema M.H."/>
            <person name="Devos D.P."/>
            <person name="Kaster A.-K."/>
            <person name="Ovreas L."/>
            <person name="Rohde M."/>
            <person name="Galperin M.Y."/>
            <person name="Jogler C."/>
        </authorList>
    </citation>
    <scope>NUCLEOTIDE SEQUENCE [LARGE SCALE GENOMIC DNA]</scope>
    <source>
        <strain evidence="7 8">Pla52n</strain>
    </source>
</reference>
<dbReference type="GO" id="GO:0016987">
    <property type="term" value="F:sigma factor activity"/>
    <property type="evidence" value="ECO:0007669"/>
    <property type="project" value="UniProtKB-KW"/>
</dbReference>
<feature type="domain" description="RNA polymerase sigma-70 region 2" evidence="6">
    <location>
        <begin position="32"/>
        <end position="98"/>
    </location>
</feature>
<keyword evidence="5" id="KW-0804">Transcription</keyword>
<gene>
    <name evidence="7" type="ORF">Pla52n_23500</name>
</gene>
<dbReference type="PANTHER" id="PTHR43133">
    <property type="entry name" value="RNA POLYMERASE ECF-TYPE SIGMA FACTO"/>
    <property type="match status" value="1"/>
</dbReference>
<dbReference type="InterPro" id="IPR013325">
    <property type="entry name" value="RNA_pol_sigma_r2"/>
</dbReference>
<evidence type="ECO:0000259" key="6">
    <source>
        <dbReference type="Pfam" id="PF04542"/>
    </source>
</evidence>
<protein>
    <submittedName>
        <fullName evidence="7">RNA polymerase sigma factor RpoE</fullName>
    </submittedName>
</protein>
<keyword evidence="8" id="KW-1185">Reference proteome</keyword>
<dbReference type="Gene3D" id="1.10.1740.10">
    <property type="match status" value="1"/>
</dbReference>
<organism evidence="7 8">
    <name type="scientific">Stieleria varia</name>
    <dbReference type="NCBI Taxonomy" id="2528005"/>
    <lineage>
        <taxon>Bacteria</taxon>
        <taxon>Pseudomonadati</taxon>
        <taxon>Planctomycetota</taxon>
        <taxon>Planctomycetia</taxon>
        <taxon>Pirellulales</taxon>
        <taxon>Pirellulaceae</taxon>
        <taxon>Stieleria</taxon>
    </lineage>
</organism>
<dbReference type="GO" id="GO:0006352">
    <property type="term" value="P:DNA-templated transcription initiation"/>
    <property type="evidence" value="ECO:0007669"/>
    <property type="project" value="InterPro"/>
</dbReference>
<evidence type="ECO:0000256" key="4">
    <source>
        <dbReference type="ARBA" id="ARBA00023125"/>
    </source>
</evidence>
<evidence type="ECO:0000256" key="2">
    <source>
        <dbReference type="ARBA" id="ARBA00023015"/>
    </source>
</evidence>
<proteinExistence type="inferred from homology"/>
<evidence type="ECO:0000256" key="3">
    <source>
        <dbReference type="ARBA" id="ARBA00023082"/>
    </source>
</evidence>
<sequence length="194" mass="22446">MTVDPTTSVSLLLRLQDSENPRAEEDWNRFVALYTPLFFIWARKWKLQDADASDLVQTVFVKMHRAMPRMRIDPGKRFRGYLFTVVLNAYRDLLSSRKDDPLDGVELENAVQAAESDLQSCDEQEHREYVLGQAFKAMEHLLSKKDWQICQRVFVHGENPQEIADDMGIKVGQVYTATSRAKLKIKNELRGILD</sequence>
<evidence type="ECO:0000256" key="1">
    <source>
        <dbReference type="ARBA" id="ARBA00010641"/>
    </source>
</evidence>
<dbReference type="AlphaFoldDB" id="A0A5C6AX47"/>
<dbReference type="SUPFAM" id="SSF88946">
    <property type="entry name" value="Sigma2 domain of RNA polymerase sigma factors"/>
    <property type="match status" value="1"/>
</dbReference>
<dbReference type="InterPro" id="IPR007627">
    <property type="entry name" value="RNA_pol_sigma70_r2"/>
</dbReference>
<dbReference type="PANTHER" id="PTHR43133:SF8">
    <property type="entry name" value="RNA POLYMERASE SIGMA FACTOR HI_1459-RELATED"/>
    <property type="match status" value="1"/>
</dbReference>
<dbReference type="NCBIfam" id="TIGR02937">
    <property type="entry name" value="sigma70-ECF"/>
    <property type="match status" value="1"/>
</dbReference>